<gene>
    <name evidence="1" type="ORF">GCM10010913_48590</name>
</gene>
<protein>
    <submittedName>
        <fullName evidence="1">Uncharacterized protein</fullName>
    </submittedName>
</protein>
<sequence>MSEFIVLYDIDTVKRTIDINKQLGGDNVINYTFEPLKNEQSERIVNYSETVALVLEELYN</sequence>
<reference evidence="2" key="1">
    <citation type="journal article" date="2019" name="Int. J. Syst. Evol. Microbiol.">
        <title>The Global Catalogue of Microorganisms (GCM) 10K type strain sequencing project: providing services to taxonomists for standard genome sequencing and annotation.</title>
        <authorList>
            <consortium name="The Broad Institute Genomics Platform"/>
            <consortium name="The Broad Institute Genome Sequencing Center for Infectious Disease"/>
            <person name="Wu L."/>
            <person name="Ma J."/>
        </authorList>
    </citation>
    <scope>NUCLEOTIDE SEQUENCE [LARGE SCALE GENOMIC DNA]</scope>
    <source>
        <strain evidence="2">CGMCC 1.15420</strain>
    </source>
</reference>
<evidence type="ECO:0000313" key="1">
    <source>
        <dbReference type="EMBL" id="GGG20621.1"/>
    </source>
</evidence>
<proteinExistence type="predicted"/>
<dbReference type="Proteomes" id="UP000608420">
    <property type="component" value="Unassembled WGS sequence"/>
</dbReference>
<name>A0ABQ1W8K6_9BACL</name>
<dbReference type="RefSeq" id="WP_162944353.1">
    <property type="nucleotide sequence ID" value="NZ_BMIW01000080.1"/>
</dbReference>
<accession>A0ABQ1W8K6</accession>
<organism evidence="1 2">
    <name type="scientific">Paenibacillus aceti</name>
    <dbReference type="NCBI Taxonomy" id="1820010"/>
    <lineage>
        <taxon>Bacteria</taxon>
        <taxon>Bacillati</taxon>
        <taxon>Bacillota</taxon>
        <taxon>Bacilli</taxon>
        <taxon>Bacillales</taxon>
        <taxon>Paenibacillaceae</taxon>
        <taxon>Paenibacillus</taxon>
    </lineage>
</organism>
<keyword evidence="2" id="KW-1185">Reference proteome</keyword>
<comment type="caution">
    <text evidence="1">The sequence shown here is derived from an EMBL/GenBank/DDBJ whole genome shotgun (WGS) entry which is preliminary data.</text>
</comment>
<evidence type="ECO:0000313" key="2">
    <source>
        <dbReference type="Proteomes" id="UP000608420"/>
    </source>
</evidence>
<dbReference type="EMBL" id="BMIW01000080">
    <property type="protein sequence ID" value="GGG20621.1"/>
    <property type="molecule type" value="Genomic_DNA"/>
</dbReference>